<proteinExistence type="predicted"/>
<name>A0ABV3Z1D3_9PROT</name>
<dbReference type="RefSeq" id="WP_369312524.1">
    <property type="nucleotide sequence ID" value="NZ_JBEHZE010000001.1"/>
</dbReference>
<evidence type="ECO:0000313" key="2">
    <source>
        <dbReference type="Proteomes" id="UP001560685"/>
    </source>
</evidence>
<accession>A0ABV3Z1D3</accession>
<dbReference type="InterPro" id="IPR009394">
    <property type="entry name" value="MmcB-like"/>
</dbReference>
<dbReference type="Pfam" id="PF06319">
    <property type="entry name" value="MmcB-like"/>
    <property type="match status" value="1"/>
</dbReference>
<protein>
    <submittedName>
        <fullName evidence="1">MmcB family DNA repair protein</fullName>
    </submittedName>
</protein>
<organism evidence="1 2">
    <name type="scientific">Hyphococcus lacteus</name>
    <dbReference type="NCBI Taxonomy" id="3143536"/>
    <lineage>
        <taxon>Bacteria</taxon>
        <taxon>Pseudomonadati</taxon>
        <taxon>Pseudomonadota</taxon>
        <taxon>Alphaproteobacteria</taxon>
        <taxon>Parvularculales</taxon>
        <taxon>Parvularculaceae</taxon>
        <taxon>Hyphococcus</taxon>
    </lineage>
</organism>
<sequence>MALAAKPENPTRPDRTVALTRGVTRLFIDMGLSPITEFRLPIKRRADIAALDRRGKLVMAEIKSCRADFESDQKWPEYREYCDQFFFAVDPDFPADILPYDQGLIIADEYGAAIKRPAPARPLVAARRKAITLRFARQAAFRALAAPDVADPKLD</sequence>
<dbReference type="Proteomes" id="UP001560685">
    <property type="component" value="Unassembled WGS sequence"/>
</dbReference>
<comment type="caution">
    <text evidence="1">The sequence shown here is derived from an EMBL/GenBank/DDBJ whole genome shotgun (WGS) entry which is preliminary data.</text>
</comment>
<reference evidence="1 2" key="1">
    <citation type="submission" date="2024-05" db="EMBL/GenBank/DDBJ databases">
        <title>Three bacterial strains, DH-69, EH-24, and ECK-19 isolated from coastal sediments.</title>
        <authorList>
            <person name="Ye Y.-Q."/>
            <person name="Du Z.-J."/>
        </authorList>
    </citation>
    <scope>NUCLEOTIDE SEQUENCE [LARGE SCALE GENOMIC DNA]</scope>
    <source>
        <strain evidence="1 2">ECK-19</strain>
    </source>
</reference>
<keyword evidence="2" id="KW-1185">Reference proteome</keyword>
<dbReference type="EMBL" id="JBEHZE010000001">
    <property type="protein sequence ID" value="MEX6632602.1"/>
    <property type="molecule type" value="Genomic_DNA"/>
</dbReference>
<dbReference type="PIRSF" id="PIRSF031796">
    <property type="entry name" value="UPC031796"/>
    <property type="match status" value="1"/>
</dbReference>
<gene>
    <name evidence="1" type="ORF">ABFZ84_03490</name>
</gene>
<evidence type="ECO:0000313" key="1">
    <source>
        <dbReference type="EMBL" id="MEX6632602.1"/>
    </source>
</evidence>